<keyword evidence="2" id="KW-0808">Transferase</keyword>
<feature type="region of interest" description="Disordered" evidence="5">
    <location>
        <begin position="1"/>
        <end position="22"/>
    </location>
</feature>
<dbReference type="GO" id="GO:0032259">
    <property type="term" value="P:methylation"/>
    <property type="evidence" value="ECO:0007669"/>
    <property type="project" value="UniProtKB-KW"/>
</dbReference>
<protein>
    <submittedName>
        <fullName evidence="6">O-methyltransferase-domain-containing protein</fullName>
    </submittedName>
</protein>
<organism evidence="6 7">
    <name type="scientific">Cristinia sonorae</name>
    <dbReference type="NCBI Taxonomy" id="1940300"/>
    <lineage>
        <taxon>Eukaryota</taxon>
        <taxon>Fungi</taxon>
        <taxon>Dikarya</taxon>
        <taxon>Basidiomycota</taxon>
        <taxon>Agaricomycotina</taxon>
        <taxon>Agaricomycetes</taxon>
        <taxon>Agaricomycetidae</taxon>
        <taxon>Agaricales</taxon>
        <taxon>Pleurotineae</taxon>
        <taxon>Stephanosporaceae</taxon>
        <taxon>Cristinia</taxon>
    </lineage>
</organism>
<comment type="caution">
    <text evidence="6">The sequence shown here is derived from an EMBL/GenBank/DDBJ whole genome shotgun (WGS) entry which is preliminary data.</text>
</comment>
<dbReference type="InterPro" id="IPR050362">
    <property type="entry name" value="Cation-dep_OMT"/>
</dbReference>
<dbReference type="PANTHER" id="PTHR10509">
    <property type="entry name" value="O-METHYLTRANSFERASE-RELATED"/>
    <property type="match status" value="1"/>
</dbReference>
<evidence type="ECO:0000313" key="6">
    <source>
        <dbReference type="EMBL" id="KAH8085414.1"/>
    </source>
</evidence>
<comment type="similarity">
    <text evidence="4">Belongs to the class I-like SAM-binding methyltransferase superfamily. Cation-dependent O-methyltransferase family.</text>
</comment>
<sequence length="294" mass="32396">MGYNAADAGGYANPQGIRPEDIKQTPHDRLIHLLAQASASIDAASSSSSHDELTKAKRLVEQAKAIIDGYDSYVTEHSTPAAPIVEKMWREGYEHDWGKVFLEGKTGYRLIPEMSAGPYEGVVLQQLAKLANVKTVLEIGMFTGTTTVSLALVPSVEKVVALELEPYLLEHNASHFAEAGVADKIEVRIGKAIETLDELEEEGASFDMVFIDADKPSYIKYLDRILSSPTLLAKRGFIAADNVVYKAAPWSPDPVYKWTNELHSFNQAVRNRPDVEVVMLPIEDGISLIRRKGE</sequence>
<keyword evidence="7" id="KW-1185">Reference proteome</keyword>
<dbReference type="GO" id="GO:0008757">
    <property type="term" value="F:S-adenosylmethionine-dependent methyltransferase activity"/>
    <property type="evidence" value="ECO:0007669"/>
    <property type="project" value="TreeGrafter"/>
</dbReference>
<dbReference type="EMBL" id="JAEVFJ010000044">
    <property type="protein sequence ID" value="KAH8085414.1"/>
    <property type="molecule type" value="Genomic_DNA"/>
</dbReference>
<proteinExistence type="inferred from homology"/>
<evidence type="ECO:0000256" key="5">
    <source>
        <dbReference type="SAM" id="MobiDB-lite"/>
    </source>
</evidence>
<dbReference type="PROSITE" id="PS51682">
    <property type="entry name" value="SAM_OMT_I"/>
    <property type="match status" value="1"/>
</dbReference>
<feature type="compositionally biased region" description="Low complexity" evidence="5">
    <location>
        <begin position="1"/>
        <end position="13"/>
    </location>
</feature>
<evidence type="ECO:0000256" key="4">
    <source>
        <dbReference type="ARBA" id="ARBA00023453"/>
    </source>
</evidence>
<keyword evidence="1" id="KW-0489">Methyltransferase</keyword>
<dbReference type="OrthoDB" id="10251242at2759"/>
<dbReference type="InterPro" id="IPR029063">
    <property type="entry name" value="SAM-dependent_MTases_sf"/>
</dbReference>
<dbReference type="AlphaFoldDB" id="A0A8K0UFG1"/>
<dbReference type="Proteomes" id="UP000813824">
    <property type="component" value="Unassembled WGS sequence"/>
</dbReference>
<dbReference type="SUPFAM" id="SSF53335">
    <property type="entry name" value="S-adenosyl-L-methionine-dependent methyltransferases"/>
    <property type="match status" value="1"/>
</dbReference>
<dbReference type="GO" id="GO:0008171">
    <property type="term" value="F:O-methyltransferase activity"/>
    <property type="evidence" value="ECO:0007669"/>
    <property type="project" value="InterPro"/>
</dbReference>
<accession>A0A8K0UFG1</accession>
<evidence type="ECO:0000256" key="3">
    <source>
        <dbReference type="ARBA" id="ARBA00022691"/>
    </source>
</evidence>
<dbReference type="Pfam" id="PF01596">
    <property type="entry name" value="Methyltransf_3"/>
    <property type="match status" value="1"/>
</dbReference>
<keyword evidence="3" id="KW-0949">S-adenosyl-L-methionine</keyword>
<evidence type="ECO:0000256" key="2">
    <source>
        <dbReference type="ARBA" id="ARBA00022679"/>
    </source>
</evidence>
<reference evidence="6" key="1">
    <citation type="journal article" date="2021" name="New Phytol.">
        <title>Evolutionary innovations through gain and loss of genes in the ectomycorrhizal Boletales.</title>
        <authorList>
            <person name="Wu G."/>
            <person name="Miyauchi S."/>
            <person name="Morin E."/>
            <person name="Kuo A."/>
            <person name="Drula E."/>
            <person name="Varga T."/>
            <person name="Kohler A."/>
            <person name="Feng B."/>
            <person name="Cao Y."/>
            <person name="Lipzen A."/>
            <person name="Daum C."/>
            <person name="Hundley H."/>
            <person name="Pangilinan J."/>
            <person name="Johnson J."/>
            <person name="Barry K."/>
            <person name="LaButti K."/>
            <person name="Ng V."/>
            <person name="Ahrendt S."/>
            <person name="Min B."/>
            <person name="Choi I.G."/>
            <person name="Park H."/>
            <person name="Plett J.M."/>
            <person name="Magnuson J."/>
            <person name="Spatafora J.W."/>
            <person name="Nagy L.G."/>
            <person name="Henrissat B."/>
            <person name="Grigoriev I.V."/>
            <person name="Yang Z.L."/>
            <person name="Xu J."/>
            <person name="Martin F.M."/>
        </authorList>
    </citation>
    <scope>NUCLEOTIDE SEQUENCE</scope>
    <source>
        <strain evidence="6">KKN 215</strain>
    </source>
</reference>
<dbReference type="Gene3D" id="3.40.50.150">
    <property type="entry name" value="Vaccinia Virus protein VP39"/>
    <property type="match status" value="1"/>
</dbReference>
<gene>
    <name evidence="6" type="ORF">BXZ70DRAFT_559765</name>
</gene>
<dbReference type="InterPro" id="IPR002935">
    <property type="entry name" value="SAM_O-MeTrfase"/>
</dbReference>
<evidence type="ECO:0000313" key="7">
    <source>
        <dbReference type="Proteomes" id="UP000813824"/>
    </source>
</evidence>
<name>A0A8K0UFG1_9AGAR</name>
<dbReference type="PANTHER" id="PTHR10509:SF14">
    <property type="entry name" value="CAFFEOYL-COA O-METHYLTRANSFERASE 3-RELATED"/>
    <property type="match status" value="1"/>
</dbReference>
<evidence type="ECO:0000256" key="1">
    <source>
        <dbReference type="ARBA" id="ARBA00022603"/>
    </source>
</evidence>